<feature type="region of interest" description="Disordered" evidence="1">
    <location>
        <begin position="32"/>
        <end position="60"/>
    </location>
</feature>
<proteinExistence type="predicted"/>
<accession>C4GK19</accession>
<evidence type="ECO:0000313" key="2">
    <source>
        <dbReference type="EMBL" id="EEP68141.1"/>
    </source>
</evidence>
<protein>
    <submittedName>
        <fullName evidence="2">Uncharacterized protein</fullName>
    </submittedName>
</protein>
<evidence type="ECO:0000313" key="3">
    <source>
        <dbReference type="Proteomes" id="UP000003009"/>
    </source>
</evidence>
<organism evidence="2 3">
    <name type="scientific">Kingella oralis ATCC 51147</name>
    <dbReference type="NCBI Taxonomy" id="629741"/>
    <lineage>
        <taxon>Bacteria</taxon>
        <taxon>Pseudomonadati</taxon>
        <taxon>Pseudomonadota</taxon>
        <taxon>Betaproteobacteria</taxon>
        <taxon>Neisseriales</taxon>
        <taxon>Neisseriaceae</taxon>
        <taxon>Kingella</taxon>
    </lineage>
</organism>
<evidence type="ECO:0000256" key="1">
    <source>
        <dbReference type="SAM" id="MobiDB-lite"/>
    </source>
</evidence>
<dbReference type="STRING" id="629741.GCWU000324_02393"/>
<sequence>MGFQAATNHRAPAPPQNYAIIAPVTLFRLPHQPHPRQPETFANRSTTHGAAASFQPIKSY</sequence>
<comment type="caution">
    <text evidence="2">The sequence shown here is derived from an EMBL/GenBank/DDBJ whole genome shotgun (WGS) entry which is preliminary data.</text>
</comment>
<keyword evidence="3" id="KW-1185">Reference proteome</keyword>
<dbReference type="EMBL" id="ACJW02000003">
    <property type="protein sequence ID" value="EEP68141.1"/>
    <property type="molecule type" value="Genomic_DNA"/>
</dbReference>
<gene>
    <name evidence="2" type="ORF">GCWU000324_02393</name>
</gene>
<name>C4GK19_9NEIS</name>
<dbReference type="Proteomes" id="UP000003009">
    <property type="component" value="Unassembled WGS sequence"/>
</dbReference>
<dbReference type="AlphaFoldDB" id="C4GK19"/>
<dbReference type="HOGENOM" id="CLU_2935405_0_0_4"/>
<reference evidence="2" key="1">
    <citation type="submission" date="2009-04" db="EMBL/GenBank/DDBJ databases">
        <authorList>
            <person name="Weinstock G."/>
            <person name="Sodergren E."/>
            <person name="Clifton S."/>
            <person name="Fulton L."/>
            <person name="Fulton B."/>
            <person name="Courtney L."/>
            <person name="Fronick C."/>
            <person name="Harrison M."/>
            <person name="Strong C."/>
            <person name="Farmer C."/>
            <person name="Delahaunty K."/>
            <person name="Markovic C."/>
            <person name="Hall O."/>
            <person name="Minx P."/>
            <person name="Tomlinson C."/>
            <person name="Mitreva M."/>
            <person name="Nelson J."/>
            <person name="Hou S."/>
            <person name="Wollam A."/>
            <person name="Pepin K.H."/>
            <person name="Johnson M."/>
            <person name="Bhonagiri V."/>
            <person name="Nash W.E."/>
            <person name="Warren W."/>
            <person name="Chinwalla A."/>
            <person name="Mardis E.R."/>
            <person name="Wilson R.K."/>
        </authorList>
    </citation>
    <scope>NUCLEOTIDE SEQUENCE [LARGE SCALE GENOMIC DNA]</scope>
    <source>
        <strain evidence="2">ATCC 51147</strain>
    </source>
</reference>